<accession>A0ACA9Q8Z9</accession>
<organism evidence="1 2">
    <name type="scientific">Dentiscutata heterogama</name>
    <dbReference type="NCBI Taxonomy" id="1316150"/>
    <lineage>
        <taxon>Eukaryota</taxon>
        <taxon>Fungi</taxon>
        <taxon>Fungi incertae sedis</taxon>
        <taxon>Mucoromycota</taxon>
        <taxon>Glomeromycotina</taxon>
        <taxon>Glomeromycetes</taxon>
        <taxon>Diversisporales</taxon>
        <taxon>Gigasporaceae</taxon>
        <taxon>Dentiscutata</taxon>
    </lineage>
</organism>
<feature type="non-terminal residue" evidence="1">
    <location>
        <position position="209"/>
    </location>
</feature>
<gene>
    <name evidence="1" type="ORF">DHETER_LOCUS14139</name>
</gene>
<evidence type="ECO:0000313" key="2">
    <source>
        <dbReference type="Proteomes" id="UP000789702"/>
    </source>
</evidence>
<evidence type="ECO:0000313" key="1">
    <source>
        <dbReference type="EMBL" id="CAG8742561.1"/>
    </source>
</evidence>
<reference evidence="1" key="1">
    <citation type="submission" date="2021-06" db="EMBL/GenBank/DDBJ databases">
        <authorList>
            <person name="Kallberg Y."/>
            <person name="Tangrot J."/>
            <person name="Rosling A."/>
        </authorList>
    </citation>
    <scope>NUCLEOTIDE SEQUENCE</scope>
    <source>
        <strain evidence="1">IL203A</strain>
    </source>
</reference>
<proteinExistence type="predicted"/>
<dbReference type="EMBL" id="CAJVPU010041927">
    <property type="protein sequence ID" value="CAG8742561.1"/>
    <property type="molecule type" value="Genomic_DNA"/>
</dbReference>
<comment type="caution">
    <text evidence="1">The sequence shown here is derived from an EMBL/GenBank/DDBJ whole genome shotgun (WGS) entry which is preliminary data.</text>
</comment>
<keyword evidence="2" id="KW-1185">Reference proteome</keyword>
<dbReference type="Proteomes" id="UP000789702">
    <property type="component" value="Unassembled WGS sequence"/>
</dbReference>
<protein>
    <submittedName>
        <fullName evidence="1">6867_t:CDS:1</fullName>
    </submittedName>
</protein>
<sequence>DLVKGKSVTAPDGTIVHPNQVLGPSRAGTIFVVLDVPSTSYIPSICASPELATYQTDNKDLQPRIIIHMLGNGVLENEKYQSWMKKFGPNTEIDENRFRIPYYSNQPEKLLDSISNIPKTTHLATPLLTFHMEPSFKIDTSNLPELFDHNDENSRVVKELNKNIEYLNIATQVREEVAKATPKATDIPGNDVIVTTLGTGSTLPAKYRN</sequence>
<feature type="non-terminal residue" evidence="1">
    <location>
        <position position="1"/>
    </location>
</feature>
<name>A0ACA9Q8Z9_9GLOM</name>